<keyword evidence="3" id="KW-1185">Reference proteome</keyword>
<dbReference type="EMBL" id="OU963869">
    <property type="protein sequence ID" value="CAH0394739.1"/>
    <property type="molecule type" value="Genomic_DNA"/>
</dbReference>
<evidence type="ECO:0000259" key="1">
    <source>
        <dbReference type="PROSITE" id="PS51335"/>
    </source>
</evidence>
<dbReference type="Pfam" id="PF04727">
    <property type="entry name" value="ELMO_CED12"/>
    <property type="match status" value="1"/>
</dbReference>
<dbReference type="InterPro" id="IPR006816">
    <property type="entry name" value="ELMO_dom"/>
</dbReference>
<evidence type="ECO:0000313" key="2">
    <source>
        <dbReference type="EMBL" id="CAH0394739.1"/>
    </source>
</evidence>
<sequence>MIAKCSSKMFLLLTQNFKYYLSCLYYYIHPAVKWFLRRTTGLCELQRICYGAPEGAPRNFSVERSLLQSRSKEIQAAVAYLNRTSKERQFKGNKLEFALQYIVETVLVVKKINALAHPKFPILLRQSVEVVWGYNQLEQEIVCLAGTHFDSSNKDHEAKLMELWSLLKPDAPLRSRVTKQWQEIGFQGTDPKTDFRGMGVLGLENLLYFASKYNSSAKQVLAHSHHPQFGYAFAIVGINLTSMAYHLMTEKFAKTHMYNVCSKLPSIDSFHLLYCYLFVEFDKFWIQARPKDIMEFSHIRENFETKIRKILSSNQRAAFKVQVSNDLSI</sequence>
<gene>
    <name evidence="2" type="ORF">BEMITA_LOCUS13004</name>
</gene>
<dbReference type="AlphaFoldDB" id="A0A9P0AM54"/>
<dbReference type="OrthoDB" id="67155at2759"/>
<accession>A0A9P0AM54</accession>
<name>A0A9P0AM54_BEMTA</name>
<dbReference type="GO" id="GO:0005096">
    <property type="term" value="F:GTPase activator activity"/>
    <property type="evidence" value="ECO:0007669"/>
    <property type="project" value="TreeGrafter"/>
</dbReference>
<reference evidence="2" key="1">
    <citation type="submission" date="2021-12" db="EMBL/GenBank/DDBJ databases">
        <authorList>
            <person name="King R."/>
        </authorList>
    </citation>
    <scope>NUCLEOTIDE SEQUENCE</scope>
</reference>
<dbReference type="InterPro" id="IPR050868">
    <property type="entry name" value="ELMO_domain-containing"/>
</dbReference>
<dbReference type="PANTHER" id="PTHR12771:SF51">
    <property type="entry name" value="LD01482P"/>
    <property type="match status" value="1"/>
</dbReference>
<proteinExistence type="predicted"/>
<evidence type="ECO:0000313" key="3">
    <source>
        <dbReference type="Proteomes" id="UP001152759"/>
    </source>
</evidence>
<dbReference type="Proteomes" id="UP001152759">
    <property type="component" value="Chromosome 8"/>
</dbReference>
<protein>
    <recommendedName>
        <fullName evidence="1">ELMO domain-containing protein</fullName>
    </recommendedName>
</protein>
<organism evidence="2 3">
    <name type="scientific">Bemisia tabaci</name>
    <name type="common">Sweetpotato whitefly</name>
    <name type="synonym">Aleurodes tabaci</name>
    <dbReference type="NCBI Taxonomy" id="7038"/>
    <lineage>
        <taxon>Eukaryota</taxon>
        <taxon>Metazoa</taxon>
        <taxon>Ecdysozoa</taxon>
        <taxon>Arthropoda</taxon>
        <taxon>Hexapoda</taxon>
        <taxon>Insecta</taxon>
        <taxon>Pterygota</taxon>
        <taxon>Neoptera</taxon>
        <taxon>Paraneoptera</taxon>
        <taxon>Hemiptera</taxon>
        <taxon>Sternorrhyncha</taxon>
        <taxon>Aleyrodoidea</taxon>
        <taxon>Aleyrodidae</taxon>
        <taxon>Aleyrodinae</taxon>
        <taxon>Bemisia</taxon>
    </lineage>
</organism>
<dbReference type="KEGG" id="btab:109034960"/>
<feature type="domain" description="ELMO" evidence="1">
    <location>
        <begin position="155"/>
        <end position="311"/>
    </location>
</feature>
<dbReference type="PANTHER" id="PTHR12771">
    <property type="entry name" value="ENGULFMENT AND CELL MOTILITY"/>
    <property type="match status" value="1"/>
</dbReference>
<dbReference type="PROSITE" id="PS51335">
    <property type="entry name" value="ELMO"/>
    <property type="match status" value="1"/>
</dbReference>